<sequence length="933" mass="106744">MNSNRIIYSRNFINDLRPNDFHIPKKPRRKHRSGWQRALKRTPIHLTTVPVIMNSNCRSLPNKIMYLQSLMSTDTYHNTAIIALQETWLHELYDDNLISLKDFILFRQDRRCCNKKNGGGVATFIHSKWSVSNNVCFTFSNDFIDCITVKCRPKHLPKYKQFYITNMYISPSCSPSDLSNFADEFTMFAAANFDNSLSVITGDFNTSDCSFLEALGHTNIVKFPTRLDKTLDLVFTNDEGVYETRRRSPIHNSDHCIVRVLPKIYSKTHIKIFSHLSTKAQERCYTSDNLLNLRCMLKDTNWDLFYESTLDDSITNIMDYLKFCLDICCPKQTLFKRLDRFSSPRLKQLRRQKEMLYKCKDKLGLKKINAQIKSEIKNLNAIYNQTLLSCKSPNSMWKLFNEITGKSKRCNVFPSFDVNALNLSFLRSPSTITTSNVNNLVADNFQDFNTLDVLKCLKTLKPSHSLGPDSIPAYVLKQCADALCSPLTNILNASFRENVVPVPWKDIKIVPVPKPGNSKNVKFRPIAITSPFLKLMEKLVLLKLEPSLKSFEDPKQFAYRQGRSTLDAAAVLHNSIISSLDKGAKYVRCTFLDFTSAFDSVPRSLLLNKLSMTQTESWVTNWLHSYFSNRMQYTVYKGQSSSAVLTEAGVPQGAVLSPLLFSFFLHDLPSSNDINFVKYADDLTVSLPVKCQSDCSKLNGFLSEISQWSKENGLTLNPSKCQTVNFTLRHKSDLNKLVSTHEVCNIDGSEIETKSEIKYLGVTLSSDLSWSSHILTISKKIYRLTFYIKKLRHSGVTQPLLLQFVNSRILPIILYCSPLVFPGLLKKDYTLLRRMLKVVSRVSSLPLSQLVNILVDRHMDSCEKWAKSILSDSQHPLHSQLSPCISSGKTRSLYRKLYARTSKYKNSSIPYLARVLCDKECIRHETFNLLNSQ</sequence>
<accession>A0AA85IUC5</accession>
<evidence type="ECO:0000313" key="3">
    <source>
        <dbReference type="WBParaSite" id="TREG1_112980.1"/>
    </source>
</evidence>
<keyword evidence="2" id="KW-1185">Reference proteome</keyword>
<dbReference type="PANTHER" id="PTHR47510">
    <property type="entry name" value="REVERSE TRANSCRIPTASE DOMAIN-CONTAINING PROTEIN"/>
    <property type="match status" value="1"/>
</dbReference>
<dbReference type="Pfam" id="PF00078">
    <property type="entry name" value="RVT_1"/>
    <property type="match status" value="1"/>
</dbReference>
<name>A0AA85IUC5_TRIRE</name>
<dbReference type="PANTHER" id="PTHR47510:SF3">
    <property type="entry name" value="ENDO_EXONUCLEASE_PHOSPHATASE DOMAIN-CONTAINING PROTEIN"/>
    <property type="match status" value="1"/>
</dbReference>
<dbReference type="SUPFAM" id="SSF56672">
    <property type="entry name" value="DNA/RNA polymerases"/>
    <property type="match status" value="1"/>
</dbReference>
<reference evidence="3" key="2">
    <citation type="submission" date="2023-11" db="UniProtKB">
        <authorList>
            <consortium name="WormBaseParasite"/>
        </authorList>
    </citation>
    <scope>IDENTIFICATION</scope>
</reference>
<protein>
    <recommendedName>
        <fullName evidence="1">Reverse transcriptase domain-containing protein</fullName>
    </recommendedName>
</protein>
<proteinExistence type="predicted"/>
<dbReference type="InterPro" id="IPR000477">
    <property type="entry name" value="RT_dom"/>
</dbReference>
<evidence type="ECO:0000259" key="1">
    <source>
        <dbReference type="PROSITE" id="PS50878"/>
    </source>
</evidence>
<dbReference type="SUPFAM" id="SSF56219">
    <property type="entry name" value="DNase I-like"/>
    <property type="match status" value="1"/>
</dbReference>
<dbReference type="Gene3D" id="3.60.10.10">
    <property type="entry name" value="Endonuclease/exonuclease/phosphatase"/>
    <property type="match status" value="1"/>
</dbReference>
<evidence type="ECO:0000313" key="2">
    <source>
        <dbReference type="Proteomes" id="UP000050795"/>
    </source>
</evidence>
<organism evidence="2 3">
    <name type="scientific">Trichobilharzia regenti</name>
    <name type="common">Nasal bird schistosome</name>
    <dbReference type="NCBI Taxonomy" id="157069"/>
    <lineage>
        <taxon>Eukaryota</taxon>
        <taxon>Metazoa</taxon>
        <taxon>Spiralia</taxon>
        <taxon>Lophotrochozoa</taxon>
        <taxon>Platyhelminthes</taxon>
        <taxon>Trematoda</taxon>
        <taxon>Digenea</taxon>
        <taxon>Strigeidida</taxon>
        <taxon>Schistosomatoidea</taxon>
        <taxon>Schistosomatidae</taxon>
        <taxon>Trichobilharzia</taxon>
    </lineage>
</organism>
<dbReference type="CDD" id="cd01650">
    <property type="entry name" value="RT_nLTR_like"/>
    <property type="match status" value="1"/>
</dbReference>
<dbReference type="InterPro" id="IPR043502">
    <property type="entry name" value="DNA/RNA_pol_sf"/>
</dbReference>
<dbReference type="Proteomes" id="UP000050795">
    <property type="component" value="Unassembled WGS sequence"/>
</dbReference>
<feature type="domain" description="Reverse transcriptase" evidence="1">
    <location>
        <begin position="493"/>
        <end position="764"/>
    </location>
</feature>
<dbReference type="WBParaSite" id="TREG1_112980.1">
    <property type="protein sequence ID" value="TREG1_112980.1"/>
    <property type="gene ID" value="TREG1_112980"/>
</dbReference>
<dbReference type="AlphaFoldDB" id="A0AA85IUC5"/>
<dbReference type="PROSITE" id="PS50878">
    <property type="entry name" value="RT_POL"/>
    <property type="match status" value="1"/>
</dbReference>
<reference evidence="2" key="1">
    <citation type="submission" date="2022-06" db="EMBL/GenBank/DDBJ databases">
        <authorList>
            <person name="Berger JAMES D."/>
            <person name="Berger JAMES D."/>
        </authorList>
    </citation>
    <scope>NUCLEOTIDE SEQUENCE [LARGE SCALE GENOMIC DNA]</scope>
</reference>
<dbReference type="InterPro" id="IPR036691">
    <property type="entry name" value="Endo/exonu/phosph_ase_sf"/>
</dbReference>